<dbReference type="EMBL" id="FNAK01000005">
    <property type="protein sequence ID" value="SDE18179.1"/>
    <property type="molecule type" value="Genomic_DNA"/>
</dbReference>
<reference evidence="2 3" key="1">
    <citation type="submission" date="2016-10" db="EMBL/GenBank/DDBJ databases">
        <authorList>
            <person name="de Groot N.N."/>
        </authorList>
    </citation>
    <scope>NUCLEOTIDE SEQUENCE [LARGE SCALE GENOMIC DNA]</scope>
    <source>
        <strain evidence="2 3">CGMCC 1.9109</strain>
    </source>
</reference>
<sequence length="169" mass="18821">MNAARRPAMASFGFAGFVPLIACFVMVIFMMLPLGTGAANIAMPNLALISVFYWLSSRPILMPYGACAVLGFLLDLWLDVPMGLNMILLLLTRLFVLNQLKHYKGRSRLVHWVIFAVLSLGLYLLSWLLISLVYGTMLPPEPLALQWVITVFSYAPVGFVLGRLRRAAM</sequence>
<name>A0A1G7ATL7_9PROT</name>
<keyword evidence="3" id="KW-1185">Reference proteome</keyword>
<feature type="transmembrane region" description="Helical" evidence="1">
    <location>
        <begin position="84"/>
        <end position="100"/>
    </location>
</feature>
<keyword evidence="1" id="KW-0472">Membrane</keyword>
<organism evidence="2 3">
    <name type="scientific">Kordiimonas lacus</name>
    <dbReference type="NCBI Taxonomy" id="637679"/>
    <lineage>
        <taxon>Bacteria</taxon>
        <taxon>Pseudomonadati</taxon>
        <taxon>Pseudomonadota</taxon>
        <taxon>Alphaproteobacteria</taxon>
        <taxon>Kordiimonadales</taxon>
        <taxon>Kordiimonadaceae</taxon>
        <taxon>Kordiimonas</taxon>
    </lineage>
</organism>
<dbReference type="RefSeq" id="WP_068307166.1">
    <property type="nucleotide sequence ID" value="NZ_DAIOMO010000008.1"/>
</dbReference>
<accession>A0A1G7ATL7</accession>
<evidence type="ECO:0000313" key="3">
    <source>
        <dbReference type="Proteomes" id="UP000183685"/>
    </source>
</evidence>
<proteinExistence type="predicted"/>
<dbReference type="AlphaFoldDB" id="A0A1G7ATL7"/>
<protein>
    <submittedName>
        <fullName evidence="2">Rod shape-determining protein MreD</fullName>
    </submittedName>
</protein>
<keyword evidence="1" id="KW-1133">Transmembrane helix</keyword>
<evidence type="ECO:0000313" key="2">
    <source>
        <dbReference type="EMBL" id="SDE18179.1"/>
    </source>
</evidence>
<gene>
    <name evidence="2" type="ORF">SAMN04488071_2216</name>
</gene>
<dbReference type="STRING" id="637679.GCA_001550055_03382"/>
<dbReference type="OrthoDB" id="7161178at2"/>
<keyword evidence="1" id="KW-0812">Transmembrane</keyword>
<feature type="transmembrane region" description="Helical" evidence="1">
    <location>
        <begin position="12"/>
        <end position="32"/>
    </location>
</feature>
<feature type="transmembrane region" description="Helical" evidence="1">
    <location>
        <begin position="112"/>
        <end position="137"/>
    </location>
</feature>
<dbReference type="Proteomes" id="UP000183685">
    <property type="component" value="Unassembled WGS sequence"/>
</dbReference>
<evidence type="ECO:0000256" key="1">
    <source>
        <dbReference type="SAM" id="Phobius"/>
    </source>
</evidence>
<feature type="transmembrane region" description="Helical" evidence="1">
    <location>
        <begin position="143"/>
        <end position="164"/>
    </location>
</feature>